<name>A0A0F9HPY7_9ZZZZ</name>
<protein>
    <submittedName>
        <fullName evidence="1">Uncharacterized protein</fullName>
    </submittedName>
</protein>
<gene>
    <name evidence="1" type="ORF">LCGC14_1755640</name>
</gene>
<comment type="caution">
    <text evidence="1">The sequence shown here is derived from an EMBL/GenBank/DDBJ whole genome shotgun (WGS) entry which is preliminary data.</text>
</comment>
<organism evidence="1">
    <name type="scientific">marine sediment metagenome</name>
    <dbReference type="NCBI Taxonomy" id="412755"/>
    <lineage>
        <taxon>unclassified sequences</taxon>
        <taxon>metagenomes</taxon>
        <taxon>ecological metagenomes</taxon>
    </lineage>
</organism>
<reference evidence="1" key="1">
    <citation type="journal article" date="2015" name="Nature">
        <title>Complex archaea that bridge the gap between prokaryotes and eukaryotes.</title>
        <authorList>
            <person name="Spang A."/>
            <person name="Saw J.H."/>
            <person name="Jorgensen S.L."/>
            <person name="Zaremba-Niedzwiedzka K."/>
            <person name="Martijn J."/>
            <person name="Lind A.E."/>
            <person name="van Eijk R."/>
            <person name="Schleper C."/>
            <person name="Guy L."/>
            <person name="Ettema T.J."/>
        </authorList>
    </citation>
    <scope>NUCLEOTIDE SEQUENCE</scope>
</reference>
<dbReference type="AlphaFoldDB" id="A0A0F9HPY7"/>
<dbReference type="EMBL" id="LAZR01016256">
    <property type="protein sequence ID" value="KKM05287.1"/>
    <property type="molecule type" value="Genomic_DNA"/>
</dbReference>
<proteinExistence type="predicted"/>
<sequence length="199" mass="21923">MSDETQALLLMREVTAGNAALLAEEQRQTQLLTAALGHLAPNSGAWPWDSPMGRLMVLQRLESMLDALVLSRQGHGQYFSHASAVAPGITDTYTLAVASPSVGVLRELHWEVLTPRTSQLSLSRDGSLLFIDPAMTATDIPMPLFGVPIRAELVASFVNNDPLNNWWKIWGQVVWIDEQAWGWLQGMLAAALPDLIRNR</sequence>
<evidence type="ECO:0000313" key="1">
    <source>
        <dbReference type="EMBL" id="KKM05287.1"/>
    </source>
</evidence>
<accession>A0A0F9HPY7</accession>